<sequence>MAAFSYRAADPAGRTRKGVIEAASAAAARQRLRQDNLLPISIEPTRARKARPDPAEVTTSAPRSVRGGLSPRALALVTRQLATLLGGGVRIEEALQTVARQAEAPRVESMLLNMRASVVEGRSLGQSLQDYPAVFGDFYVATVKAGEASGQLGPVMNHLADHVENRAKNRQTVQLALLYPALLALV</sequence>
<keyword evidence="4" id="KW-0997">Cell inner membrane</keyword>
<evidence type="ECO:0000259" key="9">
    <source>
        <dbReference type="Pfam" id="PF00482"/>
    </source>
</evidence>
<dbReference type="GO" id="GO:0005886">
    <property type="term" value="C:plasma membrane"/>
    <property type="evidence" value="ECO:0007669"/>
    <property type="project" value="UniProtKB-SubCell"/>
</dbReference>
<dbReference type="PANTHER" id="PTHR30012:SF0">
    <property type="entry name" value="TYPE II SECRETION SYSTEM PROTEIN F-RELATED"/>
    <property type="match status" value="1"/>
</dbReference>
<reference evidence="10" key="1">
    <citation type="journal article" date="2015" name="Nature">
        <title>Complex archaea that bridge the gap between prokaryotes and eukaryotes.</title>
        <authorList>
            <person name="Spang A."/>
            <person name="Saw J.H."/>
            <person name="Jorgensen S.L."/>
            <person name="Zaremba-Niedzwiedzka K."/>
            <person name="Martijn J."/>
            <person name="Lind A.E."/>
            <person name="van Eijk R."/>
            <person name="Schleper C."/>
            <person name="Guy L."/>
            <person name="Ettema T.J."/>
        </authorList>
    </citation>
    <scope>NUCLEOTIDE SEQUENCE</scope>
</reference>
<gene>
    <name evidence="10" type="ORF">LCGC14_2383740</name>
</gene>
<dbReference type="InterPro" id="IPR003004">
    <property type="entry name" value="GspF/PilC"/>
</dbReference>
<keyword evidence="5" id="KW-0812">Transmembrane</keyword>
<proteinExistence type="inferred from homology"/>
<comment type="subcellular location">
    <subcellularLocation>
        <location evidence="1">Cell inner membrane</location>
        <topology evidence="1">Multi-pass membrane protein</topology>
    </subcellularLocation>
</comment>
<keyword evidence="7" id="KW-0472">Membrane</keyword>
<evidence type="ECO:0000256" key="8">
    <source>
        <dbReference type="SAM" id="MobiDB-lite"/>
    </source>
</evidence>
<comment type="caution">
    <text evidence="10">The sequence shown here is derived from an EMBL/GenBank/DDBJ whole genome shotgun (WGS) entry which is preliminary data.</text>
</comment>
<dbReference type="FunFam" id="1.20.81.30:FF:000001">
    <property type="entry name" value="Type II secretion system protein F"/>
    <property type="match status" value="1"/>
</dbReference>
<evidence type="ECO:0000256" key="6">
    <source>
        <dbReference type="ARBA" id="ARBA00022989"/>
    </source>
</evidence>
<evidence type="ECO:0000256" key="5">
    <source>
        <dbReference type="ARBA" id="ARBA00022692"/>
    </source>
</evidence>
<evidence type="ECO:0000256" key="7">
    <source>
        <dbReference type="ARBA" id="ARBA00023136"/>
    </source>
</evidence>
<evidence type="ECO:0000256" key="4">
    <source>
        <dbReference type="ARBA" id="ARBA00022519"/>
    </source>
</evidence>
<keyword evidence="3" id="KW-1003">Cell membrane</keyword>
<dbReference type="InterPro" id="IPR018076">
    <property type="entry name" value="T2SS_GspF_dom"/>
</dbReference>
<name>A0A0F9C071_9ZZZZ</name>
<evidence type="ECO:0000313" key="10">
    <source>
        <dbReference type="EMBL" id="KKL27580.1"/>
    </source>
</evidence>
<accession>A0A0F9C071</accession>
<dbReference type="PRINTS" id="PR00812">
    <property type="entry name" value="BCTERIALGSPF"/>
</dbReference>
<comment type="similarity">
    <text evidence="2">Belongs to the GSP F family.</text>
</comment>
<feature type="domain" description="Type II secretion system protein GspF" evidence="9">
    <location>
        <begin position="78"/>
        <end position="186"/>
    </location>
</feature>
<keyword evidence="6" id="KW-1133">Transmembrane helix</keyword>
<dbReference type="PANTHER" id="PTHR30012">
    <property type="entry name" value="GENERAL SECRETION PATHWAY PROTEIN"/>
    <property type="match status" value="1"/>
</dbReference>
<dbReference type="Gene3D" id="1.20.81.30">
    <property type="entry name" value="Type II secretion system (T2SS), domain F"/>
    <property type="match status" value="1"/>
</dbReference>
<feature type="non-terminal residue" evidence="10">
    <location>
        <position position="186"/>
    </location>
</feature>
<evidence type="ECO:0000256" key="2">
    <source>
        <dbReference type="ARBA" id="ARBA00005745"/>
    </source>
</evidence>
<dbReference type="AlphaFoldDB" id="A0A0F9C071"/>
<dbReference type="Pfam" id="PF00482">
    <property type="entry name" value="T2SSF"/>
    <property type="match status" value="1"/>
</dbReference>
<dbReference type="GO" id="GO:0015628">
    <property type="term" value="P:protein secretion by the type II secretion system"/>
    <property type="evidence" value="ECO:0007669"/>
    <property type="project" value="TreeGrafter"/>
</dbReference>
<evidence type="ECO:0000256" key="1">
    <source>
        <dbReference type="ARBA" id="ARBA00004429"/>
    </source>
</evidence>
<dbReference type="EMBL" id="LAZR01035410">
    <property type="protein sequence ID" value="KKL27580.1"/>
    <property type="molecule type" value="Genomic_DNA"/>
</dbReference>
<feature type="region of interest" description="Disordered" evidence="8">
    <location>
        <begin position="40"/>
        <end position="64"/>
    </location>
</feature>
<protein>
    <recommendedName>
        <fullName evidence="9">Type II secretion system protein GspF domain-containing protein</fullName>
    </recommendedName>
</protein>
<evidence type="ECO:0000256" key="3">
    <source>
        <dbReference type="ARBA" id="ARBA00022475"/>
    </source>
</evidence>
<organism evidence="10">
    <name type="scientific">marine sediment metagenome</name>
    <dbReference type="NCBI Taxonomy" id="412755"/>
    <lineage>
        <taxon>unclassified sequences</taxon>
        <taxon>metagenomes</taxon>
        <taxon>ecological metagenomes</taxon>
    </lineage>
</organism>
<dbReference type="InterPro" id="IPR042094">
    <property type="entry name" value="T2SS_GspF_sf"/>
</dbReference>